<evidence type="ECO:0000256" key="7">
    <source>
        <dbReference type="PROSITE-ProRule" id="PRU00042"/>
    </source>
</evidence>
<keyword evidence="3 7" id="KW-0863">Zinc-finger</keyword>
<evidence type="ECO:0000256" key="1">
    <source>
        <dbReference type="ARBA" id="ARBA00022723"/>
    </source>
</evidence>
<keyword evidence="1" id="KW-0479">Metal-binding</keyword>
<dbReference type="SUPFAM" id="SSF57667">
    <property type="entry name" value="beta-beta-alpha zinc fingers"/>
    <property type="match status" value="4"/>
</dbReference>
<evidence type="ECO:0000256" key="2">
    <source>
        <dbReference type="ARBA" id="ARBA00022737"/>
    </source>
</evidence>
<feature type="domain" description="C2H2-type" evidence="9">
    <location>
        <begin position="435"/>
        <end position="464"/>
    </location>
</feature>
<keyword evidence="6" id="KW-0804">Transcription</keyword>
<evidence type="ECO:0000256" key="8">
    <source>
        <dbReference type="SAM" id="MobiDB-lite"/>
    </source>
</evidence>
<dbReference type="InterPro" id="IPR013087">
    <property type="entry name" value="Znf_C2H2_type"/>
</dbReference>
<dbReference type="AlphaFoldDB" id="A0A834RCM7"/>
<feature type="domain" description="C2H2-type" evidence="9">
    <location>
        <begin position="344"/>
        <end position="373"/>
    </location>
</feature>
<dbReference type="FunFam" id="3.30.160.60:FF:002343">
    <property type="entry name" value="Zinc finger protein 33A"/>
    <property type="match status" value="1"/>
</dbReference>
<reference evidence="12" key="1">
    <citation type="journal article" date="2020" name="PLoS Negl. Trop. Dis.">
        <title>High-quality nuclear genome for Sarcoptes scabiei-A critical resource for a neglected parasite.</title>
        <authorList>
            <person name="Korhonen P.K."/>
            <person name="Gasser R.B."/>
            <person name="Ma G."/>
            <person name="Wang T."/>
            <person name="Stroehlein A.J."/>
            <person name="Young N.D."/>
            <person name="Ang C.S."/>
            <person name="Fernando D.D."/>
            <person name="Lu H.C."/>
            <person name="Taylor S."/>
            <person name="Reynolds S.L."/>
            <person name="Mofiz E."/>
            <person name="Najaraj S.H."/>
            <person name="Gowda H."/>
            <person name="Madugundu A."/>
            <person name="Renuse S."/>
            <person name="Holt D."/>
            <person name="Pandey A."/>
            <person name="Papenfuss A.T."/>
            <person name="Fischer K."/>
        </authorList>
    </citation>
    <scope>NUCLEOTIDE SEQUENCE [LARGE SCALE GENOMIC DNA]</scope>
</reference>
<feature type="domain" description="C2H2-type" evidence="9">
    <location>
        <begin position="374"/>
        <end position="404"/>
    </location>
</feature>
<dbReference type="PROSITE" id="PS00028">
    <property type="entry name" value="ZINC_FINGER_C2H2_1"/>
    <property type="match status" value="6"/>
</dbReference>
<evidence type="ECO:0000256" key="6">
    <source>
        <dbReference type="ARBA" id="ARBA00023163"/>
    </source>
</evidence>
<feature type="domain" description="C2H2-type" evidence="9">
    <location>
        <begin position="20"/>
        <end position="48"/>
    </location>
</feature>
<evidence type="ECO:0000256" key="3">
    <source>
        <dbReference type="ARBA" id="ARBA00022771"/>
    </source>
</evidence>
<feature type="region of interest" description="Disordered" evidence="8">
    <location>
        <begin position="144"/>
        <end position="184"/>
    </location>
</feature>
<feature type="compositionally biased region" description="Basic residues" evidence="8">
    <location>
        <begin position="161"/>
        <end position="170"/>
    </location>
</feature>
<dbReference type="Proteomes" id="UP000070412">
    <property type="component" value="Unassembled WGS sequence"/>
</dbReference>
<feature type="compositionally biased region" description="Basic and acidic residues" evidence="8">
    <location>
        <begin position="270"/>
        <end position="279"/>
    </location>
</feature>
<evidence type="ECO:0000259" key="9">
    <source>
        <dbReference type="PROSITE" id="PS50157"/>
    </source>
</evidence>
<dbReference type="FunFam" id="3.30.160.60:FF:000032">
    <property type="entry name" value="Krueppel-like factor 4"/>
    <property type="match status" value="1"/>
</dbReference>
<dbReference type="PROSITE" id="PS50157">
    <property type="entry name" value="ZINC_FINGER_C2H2_2"/>
    <property type="match status" value="8"/>
</dbReference>
<gene>
    <name evidence="10" type="ORF">SSS_3651</name>
</gene>
<evidence type="ECO:0000313" key="10">
    <source>
        <dbReference type="EMBL" id="KAF7494201.1"/>
    </source>
</evidence>
<reference evidence="11" key="3">
    <citation type="submission" date="2022-06" db="UniProtKB">
        <authorList>
            <consortium name="EnsemblMetazoa"/>
        </authorList>
    </citation>
    <scope>IDENTIFICATION</scope>
</reference>
<proteinExistence type="predicted"/>
<feature type="region of interest" description="Disordered" evidence="8">
    <location>
        <begin position="112"/>
        <end position="131"/>
    </location>
</feature>
<dbReference type="GO" id="GO:0000981">
    <property type="term" value="F:DNA-binding transcription factor activity, RNA polymerase II-specific"/>
    <property type="evidence" value="ECO:0007669"/>
    <property type="project" value="TreeGrafter"/>
</dbReference>
<organism evidence="10">
    <name type="scientific">Sarcoptes scabiei</name>
    <name type="common">Itch mite</name>
    <name type="synonym">Acarus scabiei</name>
    <dbReference type="NCBI Taxonomy" id="52283"/>
    <lineage>
        <taxon>Eukaryota</taxon>
        <taxon>Metazoa</taxon>
        <taxon>Ecdysozoa</taxon>
        <taxon>Arthropoda</taxon>
        <taxon>Chelicerata</taxon>
        <taxon>Arachnida</taxon>
        <taxon>Acari</taxon>
        <taxon>Acariformes</taxon>
        <taxon>Sarcoptiformes</taxon>
        <taxon>Astigmata</taxon>
        <taxon>Psoroptidia</taxon>
        <taxon>Sarcoptoidea</taxon>
        <taxon>Sarcoptidae</taxon>
        <taxon>Sarcoptinae</taxon>
        <taxon>Sarcoptes</taxon>
    </lineage>
</organism>
<reference evidence="10" key="2">
    <citation type="submission" date="2020-01" db="EMBL/GenBank/DDBJ databases">
        <authorList>
            <person name="Korhonen P.K.K."/>
            <person name="Guangxu M.G."/>
            <person name="Wang T.W."/>
            <person name="Stroehlein A.J.S."/>
            <person name="Young N.D."/>
            <person name="Ang C.-S.A."/>
            <person name="Fernando D.W.F."/>
            <person name="Lu H.L."/>
            <person name="Taylor S.T."/>
            <person name="Ehtesham M.E.M."/>
            <person name="Najaraj S.H.N."/>
            <person name="Harsha G.H.G."/>
            <person name="Madugundu A.M."/>
            <person name="Renuse S.R."/>
            <person name="Holt D.H."/>
            <person name="Pandey A.P."/>
            <person name="Papenfuss A.P."/>
            <person name="Gasser R.B.G."/>
            <person name="Fischer K.F."/>
        </authorList>
    </citation>
    <scope>NUCLEOTIDE SEQUENCE</scope>
    <source>
        <strain evidence="10">SSS_KF_BRIS2020</strain>
    </source>
</reference>
<dbReference type="GO" id="GO:0031519">
    <property type="term" value="C:PcG protein complex"/>
    <property type="evidence" value="ECO:0007669"/>
    <property type="project" value="TreeGrafter"/>
</dbReference>
<feature type="domain" description="C2H2-type" evidence="9">
    <location>
        <begin position="314"/>
        <end position="343"/>
    </location>
</feature>
<name>A0A834RCM7_SARSC</name>
<dbReference type="Pfam" id="PF00096">
    <property type="entry name" value="zf-C2H2"/>
    <property type="match status" value="1"/>
</dbReference>
<dbReference type="PANTHER" id="PTHR14003">
    <property type="entry name" value="TRANSCRIPTIONAL REPRESSOR PROTEIN YY"/>
    <property type="match status" value="1"/>
</dbReference>
<feature type="domain" description="C2H2-type" evidence="9">
    <location>
        <begin position="284"/>
        <end position="313"/>
    </location>
</feature>
<dbReference type="GO" id="GO:0000978">
    <property type="term" value="F:RNA polymerase II cis-regulatory region sequence-specific DNA binding"/>
    <property type="evidence" value="ECO:0007669"/>
    <property type="project" value="TreeGrafter"/>
</dbReference>
<keyword evidence="4" id="KW-0862">Zinc</keyword>
<dbReference type="GO" id="GO:0005667">
    <property type="term" value="C:transcription regulator complex"/>
    <property type="evidence" value="ECO:0007669"/>
    <property type="project" value="TreeGrafter"/>
</dbReference>
<sequence length="516" mass="59493">MSDYDEESKDNLIEIRVKMYVCKICGIRYDSVNSMRQHYSDEHSKIDPIDENSKVKEEVMDEEEIENEEATGGYVLIDENGQQIELPEGIQITDSQIVQLADNQIVFEVINPDADENESEDVEETVSDEASPIIERRLTRAQKAAEIRNADKDSSASKYTPGKRGRKRKNAVTEEIKSKLPSSRPKRVIVPNIKSEFVYDSLEKPIENVKQSYRIVQEDGVFTAYQMPDGEDKSPVKKNKSRTQSKNADEEDDLSYPPEYTPTSKAKKGRITEPKEDDSHLRRFPCPFQGCKYVAKYRSNLWDHKKTHTGEKPYACNWPSCTMRFSQTHQLKLHLRSHTGERPYVCDWPGCNSAFSQKPGLKSHMLTHTGEKPFKCDFPGCNWTFRLKGALTDHKRAIHENAKKHICEWPGCNKRFLQQCHLKKHIMGHADIKPFACDWPNCNYRAVTAAYVTNHRKTHTGEKNYECTYPNCNKRFVKSSHVNRHRQRCHPELFLGIDLGDDYIIQSDGDVKPKVT</sequence>
<evidence type="ECO:0000256" key="5">
    <source>
        <dbReference type="ARBA" id="ARBA00023015"/>
    </source>
</evidence>
<accession>A0A834RCM7</accession>
<evidence type="ECO:0000313" key="11">
    <source>
        <dbReference type="EnsemblMetazoa" id="KAF7494201.1"/>
    </source>
</evidence>
<dbReference type="GO" id="GO:0000785">
    <property type="term" value="C:chromatin"/>
    <property type="evidence" value="ECO:0007669"/>
    <property type="project" value="TreeGrafter"/>
</dbReference>
<dbReference type="PANTHER" id="PTHR14003:SF19">
    <property type="entry name" value="YY2 TRANSCRIPTION FACTOR"/>
    <property type="match status" value="1"/>
</dbReference>
<protein>
    <submittedName>
        <fullName evidence="10">Zinc finger protein</fullName>
    </submittedName>
</protein>
<dbReference type="FunFam" id="3.30.160.60:FF:000125">
    <property type="entry name" value="Putative zinc finger protein 143"/>
    <property type="match status" value="1"/>
</dbReference>
<feature type="compositionally biased region" description="Basic and acidic residues" evidence="8">
    <location>
        <begin position="144"/>
        <end position="155"/>
    </location>
</feature>
<dbReference type="EnsemblMetazoa" id="SSS_3651s_mrna">
    <property type="protein sequence ID" value="KAF7494201.1"/>
    <property type="gene ID" value="SSS_3651"/>
</dbReference>
<dbReference type="EMBL" id="WVUK01000054">
    <property type="protein sequence ID" value="KAF7494201.1"/>
    <property type="molecule type" value="Genomic_DNA"/>
</dbReference>
<evidence type="ECO:0000313" key="12">
    <source>
        <dbReference type="Proteomes" id="UP000070412"/>
    </source>
</evidence>
<feature type="domain" description="C2H2-type" evidence="9">
    <location>
        <begin position="405"/>
        <end position="434"/>
    </location>
</feature>
<feature type="region of interest" description="Disordered" evidence="8">
    <location>
        <begin position="225"/>
        <end position="279"/>
    </location>
</feature>
<dbReference type="GO" id="GO:0008270">
    <property type="term" value="F:zinc ion binding"/>
    <property type="evidence" value="ECO:0007669"/>
    <property type="project" value="UniProtKB-KW"/>
</dbReference>
<feature type="domain" description="C2H2-type" evidence="9">
    <location>
        <begin position="465"/>
        <end position="490"/>
    </location>
</feature>
<keyword evidence="2" id="KW-0677">Repeat</keyword>
<feature type="compositionally biased region" description="Acidic residues" evidence="8">
    <location>
        <begin position="113"/>
        <end position="127"/>
    </location>
</feature>
<dbReference type="OrthoDB" id="6504503at2759"/>
<dbReference type="InterPro" id="IPR036236">
    <property type="entry name" value="Znf_C2H2_sf"/>
</dbReference>
<dbReference type="Gene3D" id="3.30.160.60">
    <property type="entry name" value="Classic Zinc Finger"/>
    <property type="match status" value="7"/>
</dbReference>
<keyword evidence="5" id="KW-0805">Transcription regulation</keyword>
<keyword evidence="12" id="KW-1185">Reference proteome</keyword>
<evidence type="ECO:0000256" key="4">
    <source>
        <dbReference type="ARBA" id="ARBA00022833"/>
    </source>
</evidence>
<dbReference type="SMART" id="SM00355">
    <property type="entry name" value="ZnF_C2H2"/>
    <property type="match status" value="8"/>
</dbReference>